<feature type="region of interest" description="Disordered" evidence="8">
    <location>
        <begin position="1"/>
        <end position="26"/>
    </location>
</feature>
<organism evidence="10 11">
    <name type="scientific">Collybia nuda</name>
    <dbReference type="NCBI Taxonomy" id="64659"/>
    <lineage>
        <taxon>Eukaryota</taxon>
        <taxon>Fungi</taxon>
        <taxon>Dikarya</taxon>
        <taxon>Basidiomycota</taxon>
        <taxon>Agaricomycotina</taxon>
        <taxon>Agaricomycetes</taxon>
        <taxon>Agaricomycetidae</taxon>
        <taxon>Agaricales</taxon>
        <taxon>Tricholomatineae</taxon>
        <taxon>Clitocybaceae</taxon>
        <taxon>Collybia</taxon>
    </lineage>
</organism>
<dbReference type="Proteomes" id="UP000807353">
    <property type="component" value="Unassembled WGS sequence"/>
</dbReference>
<dbReference type="GO" id="GO:0050897">
    <property type="term" value="F:cobalt ion binding"/>
    <property type="evidence" value="ECO:0007669"/>
    <property type="project" value="TreeGrafter"/>
</dbReference>
<dbReference type="Pfam" id="PF01544">
    <property type="entry name" value="CorA"/>
    <property type="match status" value="2"/>
</dbReference>
<keyword evidence="5 9" id="KW-0812">Transmembrane</keyword>
<dbReference type="GO" id="GO:0005886">
    <property type="term" value="C:plasma membrane"/>
    <property type="evidence" value="ECO:0007669"/>
    <property type="project" value="UniProtKB-SubCell"/>
</dbReference>
<gene>
    <name evidence="10" type="ORF">BDZ94DRAFT_1291491</name>
</gene>
<evidence type="ECO:0008006" key="12">
    <source>
        <dbReference type="Google" id="ProtNLM"/>
    </source>
</evidence>
<name>A0A9P6CBK5_9AGAR</name>
<dbReference type="GO" id="GO:0000287">
    <property type="term" value="F:magnesium ion binding"/>
    <property type="evidence" value="ECO:0007669"/>
    <property type="project" value="TreeGrafter"/>
</dbReference>
<dbReference type="SUPFAM" id="SSF144083">
    <property type="entry name" value="Magnesium transport protein CorA, transmembrane region"/>
    <property type="match status" value="1"/>
</dbReference>
<evidence type="ECO:0000256" key="7">
    <source>
        <dbReference type="ARBA" id="ARBA00023136"/>
    </source>
</evidence>
<dbReference type="GO" id="GO:0015087">
    <property type="term" value="F:cobalt ion transmembrane transporter activity"/>
    <property type="evidence" value="ECO:0007669"/>
    <property type="project" value="TreeGrafter"/>
</dbReference>
<reference evidence="10" key="1">
    <citation type="submission" date="2020-11" db="EMBL/GenBank/DDBJ databases">
        <authorList>
            <consortium name="DOE Joint Genome Institute"/>
            <person name="Ahrendt S."/>
            <person name="Riley R."/>
            <person name="Andreopoulos W."/>
            <person name="Labutti K."/>
            <person name="Pangilinan J."/>
            <person name="Ruiz-Duenas F.J."/>
            <person name="Barrasa J.M."/>
            <person name="Sanchez-Garcia M."/>
            <person name="Camarero S."/>
            <person name="Miyauchi S."/>
            <person name="Serrano A."/>
            <person name="Linde D."/>
            <person name="Babiker R."/>
            <person name="Drula E."/>
            <person name="Ayuso-Fernandez I."/>
            <person name="Pacheco R."/>
            <person name="Padilla G."/>
            <person name="Ferreira P."/>
            <person name="Barriuso J."/>
            <person name="Kellner H."/>
            <person name="Castanera R."/>
            <person name="Alfaro M."/>
            <person name="Ramirez L."/>
            <person name="Pisabarro A.G."/>
            <person name="Kuo A."/>
            <person name="Tritt A."/>
            <person name="Lipzen A."/>
            <person name="He G."/>
            <person name="Yan M."/>
            <person name="Ng V."/>
            <person name="Cullen D."/>
            <person name="Martin F."/>
            <person name="Rosso M.-N."/>
            <person name="Henrissat B."/>
            <person name="Hibbett D."/>
            <person name="Martinez A.T."/>
            <person name="Grigoriev I.V."/>
        </authorList>
    </citation>
    <scope>NUCLEOTIDE SEQUENCE</scope>
    <source>
        <strain evidence="10">CBS 247.69</strain>
    </source>
</reference>
<accession>A0A9P6CBK5</accession>
<evidence type="ECO:0000313" key="10">
    <source>
        <dbReference type="EMBL" id="KAF9459651.1"/>
    </source>
</evidence>
<evidence type="ECO:0000256" key="8">
    <source>
        <dbReference type="SAM" id="MobiDB-lite"/>
    </source>
</evidence>
<feature type="compositionally biased region" description="Polar residues" evidence="8">
    <location>
        <begin position="1"/>
        <end position="17"/>
    </location>
</feature>
<evidence type="ECO:0000256" key="6">
    <source>
        <dbReference type="ARBA" id="ARBA00022989"/>
    </source>
</evidence>
<dbReference type="EMBL" id="MU150312">
    <property type="protein sequence ID" value="KAF9459651.1"/>
    <property type="molecule type" value="Genomic_DNA"/>
</dbReference>
<evidence type="ECO:0000256" key="3">
    <source>
        <dbReference type="ARBA" id="ARBA00022448"/>
    </source>
</evidence>
<evidence type="ECO:0000256" key="1">
    <source>
        <dbReference type="ARBA" id="ARBA00004651"/>
    </source>
</evidence>
<dbReference type="InterPro" id="IPR045861">
    <property type="entry name" value="CorA_cytoplasmic_dom"/>
</dbReference>
<keyword evidence="6 9" id="KW-1133">Transmembrane helix</keyword>
<comment type="caution">
    <text evidence="10">The sequence shown here is derived from an EMBL/GenBank/DDBJ whole genome shotgun (WGS) entry which is preliminary data.</text>
</comment>
<dbReference type="PANTHER" id="PTHR46494">
    <property type="entry name" value="CORA FAMILY METAL ION TRANSPORTER (EUROFUNG)"/>
    <property type="match status" value="1"/>
</dbReference>
<evidence type="ECO:0000256" key="4">
    <source>
        <dbReference type="ARBA" id="ARBA00022475"/>
    </source>
</evidence>
<evidence type="ECO:0000256" key="9">
    <source>
        <dbReference type="SAM" id="Phobius"/>
    </source>
</evidence>
<comment type="similarity">
    <text evidence="2">Belongs to the CorA metal ion transporter (MIT) (TC 1.A.35) family.</text>
</comment>
<dbReference type="GO" id="GO:0015095">
    <property type="term" value="F:magnesium ion transmembrane transporter activity"/>
    <property type="evidence" value="ECO:0007669"/>
    <property type="project" value="TreeGrafter"/>
</dbReference>
<evidence type="ECO:0000256" key="5">
    <source>
        <dbReference type="ARBA" id="ARBA00022692"/>
    </source>
</evidence>
<dbReference type="Gene3D" id="1.20.58.340">
    <property type="entry name" value="Magnesium transport protein CorA, transmembrane region"/>
    <property type="match status" value="2"/>
</dbReference>
<proteinExistence type="inferred from homology"/>
<dbReference type="InterPro" id="IPR002523">
    <property type="entry name" value="MgTranspt_CorA/ZnTranspt_ZntB"/>
</dbReference>
<dbReference type="AlphaFoldDB" id="A0A9P6CBK5"/>
<dbReference type="InterPro" id="IPR045863">
    <property type="entry name" value="CorA_TM1_TM2"/>
</dbReference>
<evidence type="ECO:0000256" key="2">
    <source>
        <dbReference type="ARBA" id="ARBA00009765"/>
    </source>
</evidence>
<sequence>MSRYQQTTRPASENSTAPGAEPGINPRRISSARFKHFKQECMVEVSDYSADDVSVKRLNNTELIHFLRLPNSPQGSIGSILTGAVPIPGGVRWINIGGIDWDVMGALALKYDLHSLALEDVIHEQGHNQSKADYYHAHLFIRILCHTLDSDSDNLEVDHQSEYPPTSSKDSILERGDLNTTKMSVFPEVVKKHLPSEPAVRFTGLTGFHEPARQRQLLKLRALTRGDRVNVKHEPMFIFLLPNGTVISIHPSPNLDFTTPISERILQSDSVLRISADASLLVESLLDLVVDRILEVTDKYQDRIHQLEHDVLLKPRMSTVRSLHILSGDLIMHKRTLEPIKAMLYNLRRYDTDRRIALVSNADAVAGPGIMDLPSMKQKDGDEVKVEGYLSYKAKVYLADVYDHMEFALTSLDMFAAIAENLINYAFNMASYEMNQVMRRLTLATIIFLPLTLLTGYFGMNFQSFSAVNNHSDILFWTIALPVMAALIPVFMFTDIQRIVRYIRKWMAARASIRGYKWAR</sequence>
<feature type="transmembrane region" description="Helical" evidence="9">
    <location>
        <begin position="441"/>
        <end position="462"/>
    </location>
</feature>
<keyword evidence="3" id="KW-0813">Transport</keyword>
<comment type="subcellular location">
    <subcellularLocation>
        <location evidence="1">Cell membrane</location>
        <topology evidence="1">Multi-pass membrane protein</topology>
    </subcellularLocation>
</comment>
<keyword evidence="4" id="KW-1003">Cell membrane</keyword>
<dbReference type="SUPFAM" id="SSF143865">
    <property type="entry name" value="CorA soluble domain-like"/>
    <property type="match status" value="1"/>
</dbReference>
<feature type="transmembrane region" description="Helical" evidence="9">
    <location>
        <begin position="474"/>
        <end position="494"/>
    </location>
</feature>
<dbReference type="OrthoDB" id="165352at2759"/>
<keyword evidence="11" id="KW-1185">Reference proteome</keyword>
<evidence type="ECO:0000313" key="11">
    <source>
        <dbReference type="Proteomes" id="UP000807353"/>
    </source>
</evidence>
<keyword evidence="7 9" id="KW-0472">Membrane</keyword>
<protein>
    <recommendedName>
        <fullName evidence="12">Magnesium transporter</fullName>
    </recommendedName>
</protein>
<dbReference type="Gene3D" id="3.30.460.20">
    <property type="entry name" value="CorA soluble domain-like"/>
    <property type="match status" value="1"/>
</dbReference>
<dbReference type="PANTHER" id="PTHR46494:SF1">
    <property type="entry name" value="CORA FAMILY METAL ION TRANSPORTER (EUROFUNG)"/>
    <property type="match status" value="1"/>
</dbReference>